<feature type="transmembrane region" description="Helical" evidence="1">
    <location>
        <begin position="12"/>
        <end position="36"/>
    </location>
</feature>
<dbReference type="OrthoDB" id="5287295at2759"/>
<dbReference type="AlphaFoldDB" id="A0A3N4INH2"/>
<evidence type="ECO:0000313" key="2">
    <source>
        <dbReference type="EMBL" id="RPA86977.1"/>
    </source>
</evidence>
<keyword evidence="1" id="KW-0812">Transmembrane</keyword>
<reference evidence="2 3" key="1">
    <citation type="journal article" date="2018" name="Nat. Ecol. Evol.">
        <title>Pezizomycetes genomes reveal the molecular basis of ectomycorrhizal truffle lifestyle.</title>
        <authorList>
            <person name="Murat C."/>
            <person name="Payen T."/>
            <person name="Noel B."/>
            <person name="Kuo A."/>
            <person name="Morin E."/>
            <person name="Chen J."/>
            <person name="Kohler A."/>
            <person name="Krizsan K."/>
            <person name="Balestrini R."/>
            <person name="Da Silva C."/>
            <person name="Montanini B."/>
            <person name="Hainaut M."/>
            <person name="Levati E."/>
            <person name="Barry K.W."/>
            <person name="Belfiori B."/>
            <person name="Cichocki N."/>
            <person name="Clum A."/>
            <person name="Dockter R.B."/>
            <person name="Fauchery L."/>
            <person name="Guy J."/>
            <person name="Iotti M."/>
            <person name="Le Tacon F."/>
            <person name="Lindquist E.A."/>
            <person name="Lipzen A."/>
            <person name="Malagnac F."/>
            <person name="Mello A."/>
            <person name="Molinier V."/>
            <person name="Miyauchi S."/>
            <person name="Poulain J."/>
            <person name="Riccioni C."/>
            <person name="Rubini A."/>
            <person name="Sitrit Y."/>
            <person name="Splivallo R."/>
            <person name="Traeger S."/>
            <person name="Wang M."/>
            <person name="Zifcakova L."/>
            <person name="Wipf D."/>
            <person name="Zambonelli A."/>
            <person name="Paolocci F."/>
            <person name="Nowrousian M."/>
            <person name="Ottonello S."/>
            <person name="Baldrian P."/>
            <person name="Spatafora J.W."/>
            <person name="Henrissat B."/>
            <person name="Nagy L.G."/>
            <person name="Aury J.M."/>
            <person name="Wincker P."/>
            <person name="Grigoriev I.V."/>
            <person name="Bonfante P."/>
            <person name="Martin F.M."/>
        </authorList>
    </citation>
    <scope>NUCLEOTIDE SEQUENCE [LARGE SCALE GENOMIC DNA]</scope>
    <source>
        <strain evidence="2 3">RN42</strain>
    </source>
</reference>
<dbReference type="EMBL" id="ML119647">
    <property type="protein sequence ID" value="RPA86977.1"/>
    <property type="molecule type" value="Genomic_DNA"/>
</dbReference>
<feature type="transmembrane region" description="Helical" evidence="1">
    <location>
        <begin position="113"/>
        <end position="131"/>
    </location>
</feature>
<evidence type="ECO:0000256" key="1">
    <source>
        <dbReference type="SAM" id="Phobius"/>
    </source>
</evidence>
<protein>
    <submittedName>
        <fullName evidence="2">Uncharacterized protein</fullName>
    </submittedName>
</protein>
<gene>
    <name evidence="2" type="ORF">BJ508DRAFT_372112</name>
</gene>
<sequence length="464" mass="52488">MGNTTTMYPEARGAAVVIIVLTALSFCSAALTHVLFRMSGQRISFVSLLGLVLACMQIFSLAQSTLVFSRWTQFVKIEYDFQINHVWGNENASMACQAPMMLEARVLFAIRKYFFNVFSLLFLSWSIVLYLSISEVRNGFLRQPNFARILKALSFALPAVQTVLVNLPSIIKKETVHISLINSLTFFTLALNTLFLLLILIKSLRTRAQTRSISRDRTNTFLPIPRHPIFRKNSTTSTSSRSSPDHDRFAIIRFLLGYILLTTLQLSYFLLQFQHARQIHSLRHKSSTPPVLGFTKSQQITHFLTYLPSTIVALGFFFIYATSEESRDNLADILHSLSHCTSHRRPKPSPDWPPSPPLASRSLPMWKETLFRADYRITTLTVDTIRTPAQANFPRTPRTPKSVFCRERWEYDSELAVPESPREATWANTFTTVRGVGGEVVIAPVVPGLMRYSAGERASRGAAV</sequence>
<keyword evidence="1" id="KW-1133">Transmembrane helix</keyword>
<feature type="transmembrane region" description="Helical" evidence="1">
    <location>
        <begin position="177"/>
        <end position="201"/>
    </location>
</feature>
<feature type="transmembrane region" description="Helical" evidence="1">
    <location>
        <begin position="43"/>
        <end position="62"/>
    </location>
</feature>
<keyword evidence="1" id="KW-0472">Membrane</keyword>
<keyword evidence="3" id="KW-1185">Reference proteome</keyword>
<evidence type="ECO:0000313" key="3">
    <source>
        <dbReference type="Proteomes" id="UP000275078"/>
    </source>
</evidence>
<dbReference type="Proteomes" id="UP000275078">
    <property type="component" value="Unassembled WGS sequence"/>
</dbReference>
<accession>A0A3N4INH2</accession>
<proteinExistence type="predicted"/>
<organism evidence="2 3">
    <name type="scientific">Ascobolus immersus RN42</name>
    <dbReference type="NCBI Taxonomy" id="1160509"/>
    <lineage>
        <taxon>Eukaryota</taxon>
        <taxon>Fungi</taxon>
        <taxon>Dikarya</taxon>
        <taxon>Ascomycota</taxon>
        <taxon>Pezizomycotina</taxon>
        <taxon>Pezizomycetes</taxon>
        <taxon>Pezizales</taxon>
        <taxon>Ascobolaceae</taxon>
        <taxon>Ascobolus</taxon>
    </lineage>
</organism>
<feature type="transmembrane region" description="Helical" evidence="1">
    <location>
        <begin position="250"/>
        <end position="271"/>
    </location>
</feature>
<feature type="transmembrane region" description="Helical" evidence="1">
    <location>
        <begin position="303"/>
        <end position="321"/>
    </location>
</feature>
<name>A0A3N4INH2_ASCIM</name>
<feature type="transmembrane region" description="Helical" evidence="1">
    <location>
        <begin position="152"/>
        <end position="171"/>
    </location>
</feature>